<dbReference type="GO" id="GO:0004715">
    <property type="term" value="F:non-membrane spanning protein tyrosine kinase activity"/>
    <property type="evidence" value="ECO:0007669"/>
    <property type="project" value="UniProtKB-EC"/>
</dbReference>
<dbReference type="InterPro" id="IPR050198">
    <property type="entry name" value="Non-receptor_tyrosine_kinases"/>
</dbReference>
<dbReference type="SUPFAM" id="SSF55550">
    <property type="entry name" value="SH2 domain"/>
    <property type="match status" value="1"/>
</dbReference>
<dbReference type="PRINTS" id="PR00401">
    <property type="entry name" value="SH2DOMAIN"/>
</dbReference>
<evidence type="ECO:0000256" key="7">
    <source>
        <dbReference type="ARBA" id="ARBA00023137"/>
    </source>
</evidence>
<dbReference type="InterPro" id="IPR017441">
    <property type="entry name" value="Protein_kinase_ATP_BS"/>
</dbReference>
<dbReference type="FunFam" id="1.10.510.10:FF:001512">
    <property type="entry name" value="Receptor tyrosine-protein kinase erbB-2"/>
    <property type="match status" value="1"/>
</dbReference>
<proteinExistence type="inferred from homology"/>
<dbReference type="GO" id="GO:0004714">
    <property type="term" value="F:transmembrane receptor protein tyrosine kinase activity"/>
    <property type="evidence" value="ECO:0007669"/>
    <property type="project" value="UniProtKB-EC"/>
</dbReference>
<dbReference type="PROSITE" id="PS50001">
    <property type="entry name" value="SH2"/>
    <property type="match status" value="1"/>
</dbReference>
<dbReference type="GO" id="GO:0012505">
    <property type="term" value="C:endomembrane system"/>
    <property type="evidence" value="ECO:0007669"/>
    <property type="project" value="UniProtKB-SubCell"/>
</dbReference>
<feature type="binding site" evidence="11">
    <location>
        <position position="153"/>
    </location>
    <ligand>
        <name>ATP</name>
        <dbReference type="ChEBI" id="CHEBI:30616"/>
    </ligand>
</feature>
<evidence type="ECO:0000256" key="13">
    <source>
        <dbReference type="SAM" id="MobiDB-lite"/>
    </source>
</evidence>
<comment type="caution">
    <text evidence="17">The sequence shown here is derived from an EMBL/GenBank/DDBJ whole genome shotgun (WGS) entry which is preliminary data.</text>
</comment>
<name>A0A8S1GWY8_9PELO</name>
<dbReference type="PANTHER" id="PTHR24418">
    <property type="entry name" value="TYROSINE-PROTEIN KINASE"/>
    <property type="match status" value="1"/>
</dbReference>
<keyword evidence="5 11" id="KW-0067">ATP-binding</keyword>
<evidence type="ECO:0000313" key="17">
    <source>
        <dbReference type="EMBL" id="CAD6187899.1"/>
    </source>
</evidence>
<dbReference type="InterPro" id="IPR011009">
    <property type="entry name" value="Kinase-like_dom_sf"/>
</dbReference>
<keyword evidence="6 14" id="KW-0472">Membrane</keyword>
<dbReference type="PROSITE" id="PS50011">
    <property type="entry name" value="PROTEIN_KINASE_DOM"/>
    <property type="match status" value="1"/>
</dbReference>
<feature type="transmembrane region" description="Helical" evidence="14">
    <location>
        <begin position="35"/>
        <end position="56"/>
    </location>
</feature>
<keyword evidence="7 12" id="KW-0829">Tyrosine-protein kinase</keyword>
<dbReference type="SMART" id="SM00219">
    <property type="entry name" value="TyrKc"/>
    <property type="match status" value="1"/>
</dbReference>
<gene>
    <name evidence="17" type="ORF">CAUJ_LOCUS3818</name>
</gene>
<dbReference type="InterPro" id="IPR001245">
    <property type="entry name" value="Ser-Thr/Tyr_kinase_cat_dom"/>
</dbReference>
<dbReference type="PRINTS" id="PR00109">
    <property type="entry name" value="TYRKINASE"/>
</dbReference>
<dbReference type="CDD" id="cd00192">
    <property type="entry name" value="PTKc"/>
    <property type="match status" value="1"/>
</dbReference>
<feature type="compositionally biased region" description="Basic residues" evidence="13">
    <location>
        <begin position="446"/>
        <end position="456"/>
    </location>
</feature>
<dbReference type="InterPro" id="IPR000719">
    <property type="entry name" value="Prot_kinase_dom"/>
</dbReference>
<dbReference type="SUPFAM" id="SSF56112">
    <property type="entry name" value="Protein kinase-like (PK-like)"/>
    <property type="match status" value="1"/>
</dbReference>
<dbReference type="GO" id="GO:0005524">
    <property type="term" value="F:ATP binding"/>
    <property type="evidence" value="ECO:0007669"/>
    <property type="project" value="UniProtKB-UniRule"/>
</dbReference>
<comment type="catalytic activity">
    <reaction evidence="8">
        <text>L-tyrosyl-[protein] + ATP = O-phospho-L-tyrosyl-[protein] + ADP + H(+)</text>
        <dbReference type="Rhea" id="RHEA:10596"/>
        <dbReference type="Rhea" id="RHEA-COMP:10136"/>
        <dbReference type="Rhea" id="RHEA-COMP:20101"/>
        <dbReference type="ChEBI" id="CHEBI:15378"/>
        <dbReference type="ChEBI" id="CHEBI:30616"/>
        <dbReference type="ChEBI" id="CHEBI:46858"/>
        <dbReference type="ChEBI" id="CHEBI:61978"/>
        <dbReference type="ChEBI" id="CHEBI:456216"/>
        <dbReference type="EC" id="2.7.10.1"/>
    </reaction>
</comment>
<dbReference type="Gene3D" id="1.10.510.10">
    <property type="entry name" value="Transferase(Phosphotransferase) domain 1"/>
    <property type="match status" value="1"/>
</dbReference>
<dbReference type="Proteomes" id="UP000835052">
    <property type="component" value="Unassembled WGS sequence"/>
</dbReference>
<keyword evidence="14" id="KW-0812">Transmembrane</keyword>
<feature type="domain" description="SH2" evidence="15">
    <location>
        <begin position="15"/>
        <end position="115"/>
    </location>
</feature>
<evidence type="ECO:0000256" key="11">
    <source>
        <dbReference type="PROSITE-ProRule" id="PRU10141"/>
    </source>
</evidence>
<comment type="subcellular location">
    <subcellularLocation>
        <location evidence="1">Endomembrane system</location>
    </subcellularLocation>
</comment>
<evidence type="ECO:0000256" key="2">
    <source>
        <dbReference type="ARBA" id="ARBA00022679"/>
    </source>
</evidence>
<evidence type="ECO:0000256" key="4">
    <source>
        <dbReference type="ARBA" id="ARBA00022777"/>
    </source>
</evidence>
<evidence type="ECO:0000256" key="10">
    <source>
        <dbReference type="PROSITE-ProRule" id="PRU00191"/>
    </source>
</evidence>
<sequence length="456" mass="52078">MPVRRNKRRLEEQPWFWGLISATEAEKIIKKKGNYLVRGTVVNSAMSLILSVGVSFKSDDFQVEHFSIKFEGENRKWHLEGREERFEAVLELVSHYRAKPLNGNTVLSEHMTKPSWFLNNHVIMTDDKKHLGGGNFSVVVRGRFKNHDVAVKKLLASEEALKEKEALLKEARMMSLLRSPYIIEFYGIALDTMPPLLVMELMGGELLKHLVQHGQKICDGEKLLYCWQLAKGLAHMAEKKIVHRDLAARNCLFSKYGILKVTDFGLSDLTVKLAAYCTATEQMPVRWMAPETMLETAVFSEKSDVWSFGVLSNEIFSNGKKPLSEFENVKAVMDVLKSCKVSPHVPEKTAPAEVATMMEKCWLREPNERPDFNDLVMLCSSLFQKFPPPPIEQMSTQLNKNMTPLTIVEYEILRENHLDSDDSDSDSSLNAEVGQMDKTRQEEKPRRKMKLPKSSN</sequence>
<dbReference type="InterPro" id="IPR000980">
    <property type="entry name" value="SH2"/>
</dbReference>
<evidence type="ECO:0000259" key="15">
    <source>
        <dbReference type="PROSITE" id="PS50001"/>
    </source>
</evidence>
<dbReference type="Pfam" id="PF00017">
    <property type="entry name" value="SH2"/>
    <property type="match status" value="1"/>
</dbReference>
<feature type="region of interest" description="Disordered" evidence="13">
    <location>
        <begin position="417"/>
        <end position="456"/>
    </location>
</feature>
<dbReference type="AlphaFoldDB" id="A0A8S1GWY8"/>
<dbReference type="Pfam" id="PF07714">
    <property type="entry name" value="PK_Tyr_Ser-Thr"/>
    <property type="match status" value="1"/>
</dbReference>
<keyword evidence="14" id="KW-1133">Transmembrane helix</keyword>
<keyword evidence="10" id="KW-0727">SH2 domain</keyword>
<dbReference type="GO" id="GO:0048680">
    <property type="term" value="P:positive regulation of axon regeneration"/>
    <property type="evidence" value="ECO:0007669"/>
    <property type="project" value="UniProtKB-ARBA"/>
</dbReference>
<evidence type="ECO:0000313" key="18">
    <source>
        <dbReference type="Proteomes" id="UP000835052"/>
    </source>
</evidence>
<keyword evidence="2 12" id="KW-0808">Transferase</keyword>
<dbReference type="InterPro" id="IPR008266">
    <property type="entry name" value="Tyr_kinase_AS"/>
</dbReference>
<dbReference type="PROSITE" id="PS00107">
    <property type="entry name" value="PROTEIN_KINASE_ATP"/>
    <property type="match status" value="1"/>
</dbReference>
<dbReference type="CDD" id="cd00173">
    <property type="entry name" value="SH2"/>
    <property type="match status" value="1"/>
</dbReference>
<organism evidence="17 18">
    <name type="scientific">Caenorhabditis auriculariae</name>
    <dbReference type="NCBI Taxonomy" id="2777116"/>
    <lineage>
        <taxon>Eukaryota</taxon>
        <taxon>Metazoa</taxon>
        <taxon>Ecdysozoa</taxon>
        <taxon>Nematoda</taxon>
        <taxon>Chromadorea</taxon>
        <taxon>Rhabditida</taxon>
        <taxon>Rhabditina</taxon>
        <taxon>Rhabditomorpha</taxon>
        <taxon>Rhabditoidea</taxon>
        <taxon>Rhabditidae</taxon>
        <taxon>Peloderinae</taxon>
        <taxon>Caenorhabditis</taxon>
    </lineage>
</organism>
<dbReference type="InterPro" id="IPR036860">
    <property type="entry name" value="SH2_dom_sf"/>
</dbReference>
<accession>A0A8S1GWY8</accession>
<evidence type="ECO:0000256" key="3">
    <source>
        <dbReference type="ARBA" id="ARBA00022741"/>
    </source>
</evidence>
<evidence type="ECO:0000259" key="16">
    <source>
        <dbReference type="PROSITE" id="PS50011"/>
    </source>
</evidence>
<dbReference type="EMBL" id="CAJGYM010000007">
    <property type="protein sequence ID" value="CAD6187899.1"/>
    <property type="molecule type" value="Genomic_DNA"/>
</dbReference>
<dbReference type="OrthoDB" id="4062651at2759"/>
<dbReference type="PROSITE" id="PS00109">
    <property type="entry name" value="PROTEIN_KINASE_TYR"/>
    <property type="match status" value="1"/>
</dbReference>
<dbReference type="SMART" id="SM00252">
    <property type="entry name" value="SH2"/>
    <property type="match status" value="1"/>
</dbReference>
<evidence type="ECO:0000256" key="8">
    <source>
        <dbReference type="ARBA" id="ARBA00051243"/>
    </source>
</evidence>
<evidence type="ECO:0000256" key="5">
    <source>
        <dbReference type="ARBA" id="ARBA00022840"/>
    </source>
</evidence>
<comment type="catalytic activity">
    <reaction evidence="9 12">
        <text>L-tyrosyl-[protein] + ATP = O-phospho-L-tyrosyl-[protein] + ADP + H(+)</text>
        <dbReference type="Rhea" id="RHEA:10596"/>
        <dbReference type="Rhea" id="RHEA-COMP:10136"/>
        <dbReference type="Rhea" id="RHEA-COMP:20101"/>
        <dbReference type="ChEBI" id="CHEBI:15378"/>
        <dbReference type="ChEBI" id="CHEBI:30616"/>
        <dbReference type="ChEBI" id="CHEBI:46858"/>
        <dbReference type="ChEBI" id="CHEBI:61978"/>
        <dbReference type="ChEBI" id="CHEBI:456216"/>
        <dbReference type="EC" id="2.7.10.2"/>
    </reaction>
</comment>
<evidence type="ECO:0000256" key="12">
    <source>
        <dbReference type="RuleBase" id="RU362096"/>
    </source>
</evidence>
<dbReference type="InterPro" id="IPR020635">
    <property type="entry name" value="Tyr_kinase_cat_dom"/>
</dbReference>
<dbReference type="Gene3D" id="3.30.505.10">
    <property type="entry name" value="SH2 domain"/>
    <property type="match status" value="1"/>
</dbReference>
<feature type="domain" description="Protein kinase" evidence="16">
    <location>
        <begin position="125"/>
        <end position="383"/>
    </location>
</feature>
<dbReference type="GO" id="GO:0061564">
    <property type="term" value="P:axon development"/>
    <property type="evidence" value="ECO:0007669"/>
    <property type="project" value="UniProtKB-ARBA"/>
</dbReference>
<dbReference type="EC" id="2.7.10.2" evidence="12"/>
<feature type="compositionally biased region" description="Basic and acidic residues" evidence="13">
    <location>
        <begin position="435"/>
        <end position="445"/>
    </location>
</feature>
<evidence type="ECO:0000256" key="6">
    <source>
        <dbReference type="ARBA" id="ARBA00023136"/>
    </source>
</evidence>
<keyword evidence="18" id="KW-1185">Reference proteome</keyword>
<protein>
    <recommendedName>
        <fullName evidence="12">Tyrosine-protein kinase</fullName>
        <ecNumber evidence="12">2.7.10.2</ecNumber>
    </recommendedName>
</protein>
<evidence type="ECO:0000256" key="14">
    <source>
        <dbReference type="SAM" id="Phobius"/>
    </source>
</evidence>
<comment type="similarity">
    <text evidence="12">Belongs to the protein kinase superfamily. Tyr protein kinase family.</text>
</comment>
<evidence type="ECO:0000256" key="1">
    <source>
        <dbReference type="ARBA" id="ARBA00004308"/>
    </source>
</evidence>
<keyword evidence="4 12" id="KW-0418">Kinase</keyword>
<keyword evidence="3 11" id="KW-0547">Nucleotide-binding</keyword>
<evidence type="ECO:0000256" key="9">
    <source>
        <dbReference type="ARBA" id="ARBA00051245"/>
    </source>
</evidence>
<reference evidence="17" key="1">
    <citation type="submission" date="2020-10" db="EMBL/GenBank/DDBJ databases">
        <authorList>
            <person name="Kikuchi T."/>
        </authorList>
    </citation>
    <scope>NUCLEOTIDE SEQUENCE</scope>
    <source>
        <strain evidence="17">NKZ352</strain>
    </source>
</reference>